<dbReference type="RefSeq" id="WP_066666711.1">
    <property type="nucleotide sequence ID" value="NZ_LYVF01000054.1"/>
</dbReference>
<name>A0A1B7LHA0_9FIRM</name>
<evidence type="ECO:0000313" key="10">
    <source>
        <dbReference type="Proteomes" id="UP000078532"/>
    </source>
</evidence>
<dbReference type="GO" id="GO:0008270">
    <property type="term" value="F:zinc ion binding"/>
    <property type="evidence" value="ECO:0007669"/>
    <property type="project" value="TreeGrafter"/>
</dbReference>
<keyword evidence="3" id="KW-0479">Metal-binding</keyword>
<keyword evidence="2" id="KW-0533">Nickel</keyword>
<reference evidence="9 10" key="1">
    <citation type="submission" date="2016-04" db="EMBL/GenBank/DDBJ databases">
        <authorList>
            <person name="Evans L.H."/>
            <person name="Alamgir A."/>
            <person name="Owens N."/>
            <person name="Weber N.D."/>
            <person name="Virtaneva K."/>
            <person name="Barbian K."/>
            <person name="Babar A."/>
            <person name="Rosenke K."/>
        </authorList>
    </citation>
    <scope>NUCLEOTIDE SEQUENCE [LARGE SCALE GENOMIC DNA]</scope>
    <source>
        <strain evidence="9 10">LMa1</strain>
    </source>
</reference>
<dbReference type="NCBIfam" id="TIGR00073">
    <property type="entry name" value="hypB"/>
    <property type="match status" value="1"/>
</dbReference>
<dbReference type="AlphaFoldDB" id="A0A1B7LHA0"/>
<evidence type="ECO:0000256" key="7">
    <source>
        <dbReference type="ARBA" id="ARBA00023134"/>
    </source>
</evidence>
<organism evidence="9 10">
    <name type="scientific">Desulfotomaculum copahuensis</name>
    <dbReference type="NCBI Taxonomy" id="1838280"/>
    <lineage>
        <taxon>Bacteria</taxon>
        <taxon>Bacillati</taxon>
        <taxon>Bacillota</taxon>
        <taxon>Clostridia</taxon>
        <taxon>Eubacteriales</taxon>
        <taxon>Desulfotomaculaceae</taxon>
        <taxon>Desulfotomaculum</taxon>
    </lineage>
</organism>
<dbReference type="PANTHER" id="PTHR30134:SF2">
    <property type="entry name" value="HYDROGENASE MATURATION FACTOR HYPB"/>
    <property type="match status" value="1"/>
</dbReference>
<evidence type="ECO:0000256" key="1">
    <source>
        <dbReference type="ARBA" id="ARBA00006211"/>
    </source>
</evidence>
<keyword evidence="4" id="KW-0547">Nucleotide-binding</keyword>
<dbReference type="CDD" id="cd05390">
    <property type="entry name" value="HypB"/>
    <property type="match status" value="1"/>
</dbReference>
<dbReference type="Gene3D" id="3.40.50.300">
    <property type="entry name" value="P-loop containing nucleotide triphosphate hydrolases"/>
    <property type="match status" value="1"/>
</dbReference>
<dbReference type="STRING" id="1838280.A6M21_05485"/>
<evidence type="ECO:0000259" key="8">
    <source>
        <dbReference type="Pfam" id="PF02492"/>
    </source>
</evidence>
<dbReference type="GO" id="GO:0003924">
    <property type="term" value="F:GTPase activity"/>
    <property type="evidence" value="ECO:0007669"/>
    <property type="project" value="InterPro"/>
</dbReference>
<dbReference type="InterPro" id="IPR027417">
    <property type="entry name" value="P-loop_NTPase"/>
</dbReference>
<keyword evidence="5" id="KW-0378">Hydrolase</keyword>
<gene>
    <name evidence="9" type="ORF">A6M21_05485</name>
</gene>
<evidence type="ECO:0000256" key="4">
    <source>
        <dbReference type="ARBA" id="ARBA00022741"/>
    </source>
</evidence>
<feature type="domain" description="CobW/HypB/UreG nucleotide-binding" evidence="8">
    <location>
        <begin position="33"/>
        <end position="191"/>
    </location>
</feature>
<evidence type="ECO:0000256" key="6">
    <source>
        <dbReference type="ARBA" id="ARBA00022833"/>
    </source>
</evidence>
<comment type="similarity">
    <text evidence="1">Belongs to the SIMIBI class G3E GTPase family. HypB/HupM subfamily.</text>
</comment>
<accession>A0A1B7LHA0</accession>
<keyword evidence="6" id="KW-0862">Zinc</keyword>
<keyword evidence="10" id="KW-1185">Reference proteome</keyword>
<protein>
    <submittedName>
        <fullName evidence="9">Hydrogenase accessory protein HypB</fullName>
    </submittedName>
</protein>
<keyword evidence="7" id="KW-0342">GTP-binding</keyword>
<dbReference type="GO" id="GO:0016151">
    <property type="term" value="F:nickel cation binding"/>
    <property type="evidence" value="ECO:0007669"/>
    <property type="project" value="InterPro"/>
</dbReference>
<dbReference type="GO" id="GO:0005525">
    <property type="term" value="F:GTP binding"/>
    <property type="evidence" value="ECO:0007669"/>
    <property type="project" value="UniProtKB-KW"/>
</dbReference>
<evidence type="ECO:0000256" key="5">
    <source>
        <dbReference type="ARBA" id="ARBA00022801"/>
    </source>
</evidence>
<sequence>MKVIVARPLLQANDVLARQNAALLGDYRLAAVNLLSSPGSGKTTLLEKTITYLHDQLRVGVVEGDIYTARDAERIAGLGAAVVQINTSGTCHLNAGMVAGSLEELPLAELDLLFIENVGNLVCPASFDLGEDCKVVLLSVAEGGDKPAKYPLAFQEARAAVITKVDLLPYTDFDLAGCLVELRSINPGLEIFITSARNGEGIAGWCRWLQFLVSSKRSPDEHKGGAV</sequence>
<proteinExistence type="inferred from homology"/>
<evidence type="ECO:0000256" key="3">
    <source>
        <dbReference type="ARBA" id="ARBA00022723"/>
    </source>
</evidence>
<dbReference type="InterPro" id="IPR003495">
    <property type="entry name" value="CobW/HypB/UreG_nucleotide-bd"/>
</dbReference>
<dbReference type="Proteomes" id="UP000078532">
    <property type="component" value="Unassembled WGS sequence"/>
</dbReference>
<comment type="caution">
    <text evidence="9">The sequence shown here is derived from an EMBL/GenBank/DDBJ whole genome shotgun (WGS) entry which is preliminary data.</text>
</comment>
<dbReference type="Pfam" id="PF02492">
    <property type="entry name" value="cobW"/>
    <property type="match status" value="1"/>
</dbReference>
<dbReference type="GO" id="GO:0051604">
    <property type="term" value="P:protein maturation"/>
    <property type="evidence" value="ECO:0007669"/>
    <property type="project" value="InterPro"/>
</dbReference>
<dbReference type="PIRSF" id="PIRSF005624">
    <property type="entry name" value="Ni-bind_GTPase"/>
    <property type="match status" value="1"/>
</dbReference>
<evidence type="ECO:0000256" key="2">
    <source>
        <dbReference type="ARBA" id="ARBA00022596"/>
    </source>
</evidence>
<dbReference type="SUPFAM" id="SSF52540">
    <property type="entry name" value="P-loop containing nucleoside triphosphate hydrolases"/>
    <property type="match status" value="1"/>
</dbReference>
<evidence type="ECO:0000313" key="9">
    <source>
        <dbReference type="EMBL" id="OAT85573.1"/>
    </source>
</evidence>
<dbReference type="PANTHER" id="PTHR30134">
    <property type="entry name" value="HYDROGENASE PROTEIN ASSEMBLY PROTEIN, NICKEL CHAPERONE"/>
    <property type="match status" value="1"/>
</dbReference>
<dbReference type="EMBL" id="LYVF01000054">
    <property type="protein sequence ID" value="OAT85573.1"/>
    <property type="molecule type" value="Genomic_DNA"/>
</dbReference>
<dbReference type="InterPro" id="IPR004392">
    <property type="entry name" value="Hyd_mat_HypB"/>
</dbReference>